<dbReference type="PANTHER" id="PTHR31286">
    <property type="entry name" value="GLYCINE-RICH CELL WALL STRUCTURAL PROTEIN 1.8-LIKE"/>
    <property type="match status" value="1"/>
</dbReference>
<dbReference type="OrthoDB" id="1097842at2759"/>
<name>A0A565BC89_9BRAS</name>
<protein>
    <recommendedName>
        <fullName evidence="1">DUF4283 domain-containing protein</fullName>
    </recommendedName>
</protein>
<gene>
    <name evidence="2" type="ORF">ANE_LOCUS9683</name>
</gene>
<proteinExistence type="predicted"/>
<evidence type="ECO:0000313" key="3">
    <source>
        <dbReference type="Proteomes" id="UP000489600"/>
    </source>
</evidence>
<keyword evidence="3" id="KW-1185">Reference proteome</keyword>
<feature type="domain" description="DUF4283" evidence="1">
    <location>
        <begin position="1"/>
        <end position="65"/>
    </location>
</feature>
<dbReference type="EMBL" id="CABITT030000003">
    <property type="protein sequence ID" value="VVA99238.1"/>
    <property type="molecule type" value="Genomic_DNA"/>
</dbReference>
<dbReference type="InterPro" id="IPR040256">
    <property type="entry name" value="At4g02000-like"/>
</dbReference>
<dbReference type="InterPro" id="IPR025558">
    <property type="entry name" value="DUF4283"/>
</dbReference>
<reference evidence="2" key="1">
    <citation type="submission" date="2019-07" db="EMBL/GenBank/DDBJ databases">
        <authorList>
            <person name="Dittberner H."/>
        </authorList>
    </citation>
    <scope>NUCLEOTIDE SEQUENCE [LARGE SCALE GENOMIC DNA]</scope>
</reference>
<dbReference type="Pfam" id="PF14111">
    <property type="entry name" value="DUF4283"/>
    <property type="match status" value="1"/>
</dbReference>
<accession>A0A565BC89</accession>
<dbReference type="PANTHER" id="PTHR31286:SF178">
    <property type="entry name" value="DUF4283 DOMAIN-CONTAINING PROTEIN"/>
    <property type="match status" value="1"/>
</dbReference>
<dbReference type="AlphaFoldDB" id="A0A565BC89"/>
<dbReference type="Proteomes" id="UP000489600">
    <property type="component" value="Unassembled WGS sequence"/>
</dbReference>
<sequence length="170" mass="20169">MARMIEDMPRIWRVYNRVRSIALSRDKFQFIFQREEDLQTVLHDRPWSYNQWTMILERWSPNLSPNFLSSFEVWVRIRNIPGQHYTIETMDRLASAIGEVKEIVYDPKISQPKDYIRARVLFHIDSPARNSKNLNISLGETVVITYEYEKSGRDVSTVSSHTRETDLFVA</sequence>
<organism evidence="2 3">
    <name type="scientific">Arabis nemorensis</name>
    <dbReference type="NCBI Taxonomy" id="586526"/>
    <lineage>
        <taxon>Eukaryota</taxon>
        <taxon>Viridiplantae</taxon>
        <taxon>Streptophyta</taxon>
        <taxon>Embryophyta</taxon>
        <taxon>Tracheophyta</taxon>
        <taxon>Spermatophyta</taxon>
        <taxon>Magnoliopsida</taxon>
        <taxon>eudicotyledons</taxon>
        <taxon>Gunneridae</taxon>
        <taxon>Pentapetalae</taxon>
        <taxon>rosids</taxon>
        <taxon>malvids</taxon>
        <taxon>Brassicales</taxon>
        <taxon>Brassicaceae</taxon>
        <taxon>Arabideae</taxon>
        <taxon>Arabis</taxon>
    </lineage>
</organism>
<evidence type="ECO:0000313" key="2">
    <source>
        <dbReference type="EMBL" id="VVA99238.1"/>
    </source>
</evidence>
<evidence type="ECO:0000259" key="1">
    <source>
        <dbReference type="Pfam" id="PF14111"/>
    </source>
</evidence>
<comment type="caution">
    <text evidence="2">The sequence shown here is derived from an EMBL/GenBank/DDBJ whole genome shotgun (WGS) entry which is preliminary data.</text>
</comment>